<dbReference type="RefSeq" id="WP_231002172.1">
    <property type="nucleotide sequence ID" value="NZ_JAJNEC010000001.1"/>
</dbReference>
<gene>
    <name evidence="2" type="ORF">LQ567_00835</name>
</gene>
<accession>A0ABS8PJK9</accession>
<proteinExistence type="predicted"/>
<sequence>MSLKKLFILAITIGSFLAAKAQILEQTLNTWGEKNTIEKLYLHLDRESYISGQSIWFKAYFLSDYVPSTKNSSVYVELLDNKSTVVIRKVFPAYLGVSLGQIEIPENFASGSYQLRAYAPLMLNQPGFTYNKRIEIFGTATKDAKNKETAGSISLQFFPEGGNLINTLLNNVAFKAVDQNGFPVNVSGQLKNNKGEVISSITTRHDGMGILTLVPQPSETYNVVLDQVPSKPYALPAATEKGITFSIASSSKGKQFKIEHPQGVPAEFRAAYMIGQMENQVIFKQPLQQGKDLIGGVIQTNNLLSGILHVTVFNKDNMPLAERLTFVNNKEYMLPGELVADTLNTTAHQKNHFSLQLKDTIIGNFSVSVTDADYETEAYRPLNIYAYFLLNSDLKGYIHNPAYYFQSDADSVKNALDLVMMTNGWTRFKWSEVAGNTLPAKQYLDPGFINFRGKITIEGTRKPFANKDVIMMRSPVDTLQSKARATKFIQTDSMGYFHLQSQMFYEANRFLFADTKGSKSRYIKVQLDGDSLRRNFQMPMIQIPFRDTLNAQVEEKMLDAYNDYLKAEGLTLKNVTVKARQKTDKEKLEEEYTSGLFSGGINSRILDLRSEPGGGMNIFEYIQGRIPGVTVSRDQEGQYVVKYRDGGFGNGKMALYLDEMQTDPVFIESIPVNQIAFVKLMGNFVGTAGGGAALAIYMKKGADLTANTDAATDIVTYRGYSIIKQFYAPDYDLKNVDSSKPDDRLTLAWLPDIYLANVSPRVPVVFYNNDRTKRFRVVIEGLTNDGRMLMIEKTIGGN</sequence>
<dbReference type="EMBL" id="JAJNEC010000001">
    <property type="protein sequence ID" value="MCD2421288.1"/>
    <property type="molecule type" value="Genomic_DNA"/>
</dbReference>
<evidence type="ECO:0000313" key="3">
    <source>
        <dbReference type="Proteomes" id="UP001199816"/>
    </source>
</evidence>
<organism evidence="2 3">
    <name type="scientific">Niabella pedocola</name>
    <dbReference type="NCBI Taxonomy" id="1752077"/>
    <lineage>
        <taxon>Bacteria</taxon>
        <taxon>Pseudomonadati</taxon>
        <taxon>Bacteroidota</taxon>
        <taxon>Chitinophagia</taxon>
        <taxon>Chitinophagales</taxon>
        <taxon>Chitinophagaceae</taxon>
        <taxon>Niabella</taxon>
    </lineage>
</organism>
<keyword evidence="3" id="KW-1185">Reference proteome</keyword>
<reference evidence="2 3" key="1">
    <citation type="submission" date="2021-11" db="EMBL/GenBank/DDBJ databases">
        <title>Genomic of Niabella pedocola.</title>
        <authorList>
            <person name="Wu T."/>
        </authorList>
    </citation>
    <scope>NUCLEOTIDE SEQUENCE [LARGE SCALE GENOMIC DNA]</scope>
    <source>
        <strain evidence="2 3">JCM 31011</strain>
    </source>
</reference>
<comment type="caution">
    <text evidence="2">The sequence shown here is derived from an EMBL/GenBank/DDBJ whole genome shotgun (WGS) entry which is preliminary data.</text>
</comment>
<name>A0ABS8PJK9_9BACT</name>
<feature type="chain" id="PRO_5046740511" description="TonB-dependent receptor plug domain-containing protein" evidence="1">
    <location>
        <begin position="22"/>
        <end position="798"/>
    </location>
</feature>
<evidence type="ECO:0000313" key="2">
    <source>
        <dbReference type="EMBL" id="MCD2421288.1"/>
    </source>
</evidence>
<dbReference type="Gene3D" id="2.60.40.1930">
    <property type="match status" value="1"/>
</dbReference>
<evidence type="ECO:0008006" key="4">
    <source>
        <dbReference type="Google" id="ProtNLM"/>
    </source>
</evidence>
<evidence type="ECO:0000256" key="1">
    <source>
        <dbReference type="SAM" id="SignalP"/>
    </source>
</evidence>
<feature type="signal peptide" evidence="1">
    <location>
        <begin position="1"/>
        <end position="21"/>
    </location>
</feature>
<keyword evidence="1" id="KW-0732">Signal</keyword>
<protein>
    <recommendedName>
        <fullName evidence="4">TonB-dependent receptor plug domain-containing protein</fullName>
    </recommendedName>
</protein>
<dbReference type="Proteomes" id="UP001199816">
    <property type="component" value="Unassembled WGS sequence"/>
</dbReference>